<feature type="transmembrane region" description="Helical" evidence="1">
    <location>
        <begin position="188"/>
        <end position="212"/>
    </location>
</feature>
<organism evidence="2 3">
    <name type="scientific">Metamycoplasma arthritidis (strain 158L3-1)</name>
    <name type="common">Mycoplasma arthritidis</name>
    <dbReference type="NCBI Taxonomy" id="243272"/>
    <lineage>
        <taxon>Bacteria</taxon>
        <taxon>Bacillati</taxon>
        <taxon>Mycoplasmatota</taxon>
        <taxon>Mycoplasmoidales</taxon>
        <taxon>Metamycoplasmataceae</taxon>
        <taxon>Metamycoplasma</taxon>
    </lineage>
</organism>
<dbReference type="AlphaFoldDB" id="B3PN79"/>
<dbReference type="EMBL" id="CP001047">
    <property type="protein sequence ID" value="ACF07481.1"/>
    <property type="molecule type" value="Genomic_DNA"/>
</dbReference>
<feature type="transmembrane region" description="Helical" evidence="1">
    <location>
        <begin position="90"/>
        <end position="110"/>
    </location>
</feature>
<feature type="transmembrane region" description="Helical" evidence="1">
    <location>
        <begin position="18"/>
        <end position="38"/>
    </location>
</feature>
<proteinExistence type="predicted"/>
<evidence type="ECO:0000256" key="1">
    <source>
        <dbReference type="SAM" id="Phobius"/>
    </source>
</evidence>
<feature type="transmembrane region" description="Helical" evidence="1">
    <location>
        <begin position="245"/>
        <end position="265"/>
    </location>
</feature>
<dbReference type="RefSeq" id="WP_012498438.1">
    <property type="nucleotide sequence ID" value="NC_011025.1"/>
</dbReference>
<name>B3PN79_META1</name>
<sequence length="305" mass="35965">MGFFDWRGGQQKFAGVSVYLYIAFFFLAFVGAFLIWIFRKVIYQNYQAKVKIMGLQKRYFWMLVGLIILLFMTIRSIIMVVIRVPRLWEAIPLHLCRLMIIFVAFSLIFNNLNSTKYYALLAFVGTIVAISIPGMHFEDPRKAMPPYPVGYDNFFFWDYILAHSFLLIMPLLMLIFNDKKTYTIKDSGISFGISVTIFLIIFVINLLTNLYAPNNWKTNFFYLGTNKFNIYSETMGKLTAWPFHLFSYSLAYLISMPLITLLLAFQDMIFIEKIDDKMKFNFKKTNFLRECFLKKPKPDFDQMVE</sequence>
<accession>B3PN79</accession>
<feature type="transmembrane region" description="Helical" evidence="1">
    <location>
        <begin position="117"/>
        <end position="136"/>
    </location>
</feature>
<reference evidence="2 3" key="1">
    <citation type="journal article" date="2008" name="Infect. Immun.">
        <title>Genome of Mycoplasma arthritidis.</title>
        <authorList>
            <person name="Dybvig K."/>
            <person name="Zuhua C."/>
            <person name="Lao P."/>
            <person name="Jordan D.S."/>
            <person name="French C.T."/>
            <person name="Tu A.H."/>
            <person name="Loraine A.E."/>
        </authorList>
    </citation>
    <scope>NUCLEOTIDE SEQUENCE [LARGE SCALE GENOMIC DNA]</scope>
    <source>
        <strain evidence="2 3">158L3-1</strain>
    </source>
</reference>
<dbReference type="KEGG" id="mat:MARTH_orf720"/>
<keyword evidence="1" id="KW-0812">Transmembrane</keyword>
<feature type="transmembrane region" description="Helical" evidence="1">
    <location>
        <begin position="156"/>
        <end position="176"/>
    </location>
</feature>
<dbReference type="Proteomes" id="UP000008812">
    <property type="component" value="Chromosome"/>
</dbReference>
<protein>
    <submittedName>
        <fullName evidence="2">Conserved membrane protein</fullName>
    </submittedName>
</protein>
<feature type="transmembrane region" description="Helical" evidence="1">
    <location>
        <begin position="59"/>
        <end position="84"/>
    </location>
</feature>
<evidence type="ECO:0000313" key="3">
    <source>
        <dbReference type="Proteomes" id="UP000008812"/>
    </source>
</evidence>
<dbReference type="Pfam" id="PF14808">
    <property type="entry name" value="TMEM164"/>
    <property type="match status" value="1"/>
</dbReference>
<evidence type="ECO:0000313" key="2">
    <source>
        <dbReference type="EMBL" id="ACF07481.1"/>
    </source>
</evidence>
<keyword evidence="1" id="KW-0472">Membrane</keyword>
<dbReference type="STRING" id="243272.MARTH_orf720"/>
<dbReference type="HOGENOM" id="CLU_079330_0_0_14"/>
<keyword evidence="1" id="KW-1133">Transmembrane helix</keyword>
<dbReference type="eggNOG" id="ENOG5031YJZ">
    <property type="taxonomic scope" value="Bacteria"/>
</dbReference>
<keyword evidence="3" id="KW-1185">Reference proteome</keyword>
<gene>
    <name evidence="2" type="ordered locus">MARTH_orf720</name>
</gene>